<feature type="region of interest" description="Disordered" evidence="1">
    <location>
        <begin position="116"/>
        <end position="135"/>
    </location>
</feature>
<reference evidence="3" key="1">
    <citation type="journal article" date="2017" name="Mycologia">
        <title>Fusarium algeriense, sp. nov., a novel toxigenic crown rot pathogen of durum wheat from Algeria is nested in the Fusarium burgessii species complex.</title>
        <authorList>
            <person name="Laraba I."/>
            <person name="Keddad A."/>
            <person name="Boureghda H."/>
            <person name="Abdallah N."/>
            <person name="Vaughan M.M."/>
            <person name="Proctor R.H."/>
            <person name="Busman M."/>
            <person name="O'Donnell K."/>
        </authorList>
    </citation>
    <scope>NUCLEOTIDE SEQUENCE</scope>
    <source>
        <strain evidence="3">NRRL 25174</strain>
    </source>
</reference>
<keyword evidence="4" id="KW-1185">Reference proteome</keyword>
<proteinExistence type="predicted"/>
<evidence type="ECO:0000313" key="4">
    <source>
        <dbReference type="Proteomes" id="UP000730481"/>
    </source>
</evidence>
<dbReference type="OrthoDB" id="5045240at2759"/>
<dbReference type="AlphaFoldDB" id="A0A9P5A628"/>
<dbReference type="Proteomes" id="UP000730481">
    <property type="component" value="Unassembled WGS sequence"/>
</dbReference>
<evidence type="ECO:0000313" key="3">
    <source>
        <dbReference type="EMBL" id="KAF4332955.1"/>
    </source>
</evidence>
<accession>A0A9P5A628</accession>
<feature type="compositionally biased region" description="Low complexity" evidence="1">
    <location>
        <begin position="118"/>
        <end position="133"/>
    </location>
</feature>
<name>A0A9P5A628_9HYPO</name>
<dbReference type="InterPro" id="IPR056444">
    <property type="entry name" value="Zn_ribbon_GRF_2"/>
</dbReference>
<dbReference type="Pfam" id="PF23549">
    <property type="entry name" value="Zn_ribbon_GRF_2"/>
    <property type="match status" value="1"/>
</dbReference>
<evidence type="ECO:0000256" key="1">
    <source>
        <dbReference type="SAM" id="MobiDB-lite"/>
    </source>
</evidence>
<feature type="domain" description="GRF-like zinc ribbon" evidence="2">
    <location>
        <begin position="21"/>
        <end position="67"/>
    </location>
</feature>
<gene>
    <name evidence="3" type="ORF">FBEOM_13228</name>
</gene>
<organism evidence="3 4">
    <name type="scientific">Fusarium beomiforme</name>
    <dbReference type="NCBI Taxonomy" id="44412"/>
    <lineage>
        <taxon>Eukaryota</taxon>
        <taxon>Fungi</taxon>
        <taxon>Dikarya</taxon>
        <taxon>Ascomycota</taxon>
        <taxon>Pezizomycotina</taxon>
        <taxon>Sordariomycetes</taxon>
        <taxon>Hypocreomycetidae</taxon>
        <taxon>Hypocreales</taxon>
        <taxon>Nectriaceae</taxon>
        <taxon>Fusarium</taxon>
        <taxon>Fusarium burgessii species complex</taxon>
    </lineage>
</organism>
<dbReference type="EMBL" id="PVQB02000932">
    <property type="protein sequence ID" value="KAF4332955.1"/>
    <property type="molecule type" value="Genomic_DNA"/>
</dbReference>
<reference evidence="3" key="2">
    <citation type="submission" date="2020-02" db="EMBL/GenBank/DDBJ databases">
        <title>Identification and distribution of gene clusters putatively required for synthesis of sphingolipid metabolism inhibitors in phylogenetically diverse species of the filamentous fungus Fusarium.</title>
        <authorList>
            <person name="Kim H.-S."/>
            <person name="Busman M."/>
            <person name="Brown D.W."/>
            <person name="Divon H."/>
            <person name="Uhlig S."/>
            <person name="Proctor R.H."/>
        </authorList>
    </citation>
    <scope>NUCLEOTIDE SEQUENCE</scope>
    <source>
        <strain evidence="3">NRRL 25174</strain>
    </source>
</reference>
<evidence type="ECO:0000259" key="2">
    <source>
        <dbReference type="Pfam" id="PF23549"/>
    </source>
</evidence>
<comment type="caution">
    <text evidence="3">The sequence shown here is derived from an EMBL/GenBank/DDBJ whole genome shotgun (WGS) entry which is preliminary data.</text>
</comment>
<feature type="non-terminal residue" evidence="3">
    <location>
        <position position="1"/>
    </location>
</feature>
<protein>
    <recommendedName>
        <fullName evidence="2">GRF-like zinc ribbon domain-containing protein</fullName>
    </recommendedName>
</protein>
<sequence>MEAYYPSQHTMSPAFPLRQAPTCSVRTCTKTAIPDRANAGKRSQNAGRPYYYCDAGHKRQFVTWNDMVGISNTNPRCWCRHHSRRNEDNGPVPSAWYDCATRRCSFKQNIHADEAVESIRSSPSSGKSRSGSSTVAGPQYYGCDLQTTTAKNDAELLDRIKEMTAKIEQLETTISTKPPTV</sequence>